<gene>
    <name evidence="3" type="ORF">SERN_1965</name>
</gene>
<keyword evidence="2" id="KW-0472">Membrane</keyword>
<keyword evidence="2" id="KW-0812">Transmembrane</keyword>
<name>A0A4Z1E115_9MICO</name>
<protein>
    <submittedName>
        <fullName evidence="3">Uncharacterized protein</fullName>
    </submittedName>
</protein>
<evidence type="ECO:0000313" key="3">
    <source>
        <dbReference type="EMBL" id="TGO04372.1"/>
    </source>
</evidence>
<feature type="transmembrane region" description="Helical" evidence="2">
    <location>
        <begin position="167"/>
        <end position="193"/>
    </location>
</feature>
<feature type="region of interest" description="Disordered" evidence="1">
    <location>
        <begin position="1"/>
        <end position="91"/>
    </location>
</feature>
<feature type="compositionally biased region" description="Low complexity" evidence="1">
    <location>
        <begin position="63"/>
        <end position="76"/>
    </location>
</feature>
<feature type="transmembrane region" description="Helical" evidence="2">
    <location>
        <begin position="296"/>
        <end position="322"/>
    </location>
</feature>
<proteinExistence type="predicted"/>
<feature type="transmembrane region" description="Helical" evidence="2">
    <location>
        <begin position="236"/>
        <end position="258"/>
    </location>
</feature>
<keyword evidence="4" id="KW-1185">Reference proteome</keyword>
<dbReference type="EMBL" id="RHPJ01000003">
    <property type="protein sequence ID" value="TGO04372.1"/>
    <property type="molecule type" value="Genomic_DNA"/>
</dbReference>
<accession>A0A4Z1E115</accession>
<feature type="transmembrane region" description="Helical" evidence="2">
    <location>
        <begin position="270"/>
        <end position="290"/>
    </location>
</feature>
<evidence type="ECO:0000313" key="4">
    <source>
        <dbReference type="Proteomes" id="UP000297318"/>
    </source>
</evidence>
<dbReference type="AlphaFoldDB" id="A0A4Z1E115"/>
<feature type="compositionally biased region" description="Pro residues" evidence="1">
    <location>
        <begin position="40"/>
        <end position="51"/>
    </location>
</feature>
<dbReference type="RefSeq" id="WP_135849981.1">
    <property type="nucleotide sequence ID" value="NZ_RHPJ01000003.1"/>
</dbReference>
<evidence type="ECO:0000256" key="1">
    <source>
        <dbReference type="SAM" id="MobiDB-lite"/>
    </source>
</evidence>
<sequence>MTSPRDPDETPGWNTGGSAGDPGSGQVPRPWDEPSLQDQPIPPPPAFPPPGTWGGGGNPYGEPPAYGAPAYGAPQPFGAPQPYGAPPPYGVTGGSRRLAPATAGAATAFAFSRFGRAAGVLIAVTVVVGVLSIVLQLGLGAVLGAAGMADPFATPTAVQEFRGGFTYIGNLVLTAVAAFVSAVLSLVMTVGSLRIVRTGSASFTDFFDLPQGWAGYAGGLTLLSTVPALVPSPGASVVLSLLSLVAWIAVLFAACHLVDAPGAPVAAFRASVSTVGAHLGQTLLLLLITFGLTVVGALACLVGLLVAVPVAAVALVALYCGFRQDVVPA</sequence>
<evidence type="ECO:0000256" key="2">
    <source>
        <dbReference type="SAM" id="Phobius"/>
    </source>
</evidence>
<feature type="transmembrane region" description="Helical" evidence="2">
    <location>
        <begin position="120"/>
        <end position="147"/>
    </location>
</feature>
<feature type="compositionally biased region" description="Pro residues" evidence="1">
    <location>
        <begin position="77"/>
        <end position="89"/>
    </location>
</feature>
<keyword evidence="2" id="KW-1133">Transmembrane helix</keyword>
<organism evidence="3 4">
    <name type="scientific">Serinibacter arcticus</name>
    <dbReference type="NCBI Taxonomy" id="1655435"/>
    <lineage>
        <taxon>Bacteria</taxon>
        <taxon>Bacillati</taxon>
        <taxon>Actinomycetota</taxon>
        <taxon>Actinomycetes</taxon>
        <taxon>Micrococcales</taxon>
        <taxon>Beutenbergiaceae</taxon>
        <taxon>Serinibacter</taxon>
    </lineage>
</organism>
<comment type="caution">
    <text evidence="3">The sequence shown here is derived from an EMBL/GenBank/DDBJ whole genome shotgun (WGS) entry which is preliminary data.</text>
</comment>
<feature type="compositionally biased region" description="Gly residues" evidence="1">
    <location>
        <begin position="14"/>
        <end position="23"/>
    </location>
</feature>
<dbReference type="Proteomes" id="UP000297318">
    <property type="component" value="Unassembled WGS sequence"/>
</dbReference>
<feature type="transmembrane region" description="Helical" evidence="2">
    <location>
        <begin position="213"/>
        <end position="230"/>
    </location>
</feature>
<reference evidence="3 4" key="1">
    <citation type="submission" date="2018-11" db="EMBL/GenBank/DDBJ databases">
        <title>Complete genome sequencing of the Actinobacteria Serinibacter sp. K3-2.</title>
        <authorList>
            <person name="Rakitin A.L."/>
            <person name="Beletsky A.V."/>
            <person name="Mardanov A.V."/>
            <person name="Ravin N.V."/>
            <person name="Gromova A.S."/>
            <person name="Filippova S.N."/>
            <person name="Gal'Chenko V.F."/>
        </authorList>
    </citation>
    <scope>NUCLEOTIDE SEQUENCE [LARGE SCALE GENOMIC DNA]</scope>
    <source>
        <strain evidence="3 4">K3-2</strain>
    </source>
</reference>